<comment type="caution">
    <text evidence="1">The sequence shown here is derived from an EMBL/GenBank/DDBJ whole genome shotgun (WGS) entry which is preliminary data.</text>
</comment>
<protein>
    <recommendedName>
        <fullName evidence="3">DUF4145 domain-containing protein</fullName>
    </recommendedName>
</protein>
<evidence type="ECO:0000313" key="2">
    <source>
        <dbReference type="Proteomes" id="UP000278440"/>
    </source>
</evidence>
<evidence type="ECO:0008006" key="3">
    <source>
        <dbReference type="Google" id="ProtNLM"/>
    </source>
</evidence>
<sequence length="412" mass="45212">MIWTDARRRVSGEDDLILLNECQLCYEAGAWRAAYVMAFLAAIEALEARLKQMAVGHTALGQGLAAALKSGSSKEAELIDLAAKHEFFTSNEKKRLHSIREMRNDYAHASHLSPQAYEVEIAVRTAIDLVLTREAQVLPGRAKALANELATDIHRLAPGEEAEKRFAKETAPVVHRTARAVMFRELLARHGDADAIAGSLASRVVRVARHLLDIWRPDLAGAEWHLGEILAESPGPLAEALLRPEVWLLVPVDFRSRVVGAAERSSEDLLDAIVALHRSGVDPESAQVFLKQIRSVRLKDWLSSSSSPLRELMPDVIDTLNGWNVADAKWTADRLTRIPASEFDRLDSAELTSLAQALEGAADPGGLDSWGVRADIPALLERTDLPPEFLLSLKDGWGRIKPKIPTEPTDGG</sequence>
<evidence type="ECO:0000313" key="1">
    <source>
        <dbReference type="EMBL" id="RKT79217.1"/>
    </source>
</evidence>
<dbReference type="OrthoDB" id="1494645at2"/>
<dbReference type="Proteomes" id="UP000278440">
    <property type="component" value="Unassembled WGS sequence"/>
</dbReference>
<reference evidence="1 2" key="1">
    <citation type="submission" date="2018-10" db="EMBL/GenBank/DDBJ databases">
        <title>Sequencing the genomes of 1000 actinobacteria strains.</title>
        <authorList>
            <person name="Klenk H.-P."/>
        </authorList>
    </citation>
    <scope>NUCLEOTIDE SEQUENCE [LARGE SCALE GENOMIC DNA]</scope>
    <source>
        <strain evidence="1 2">DSM 44267</strain>
    </source>
</reference>
<accession>A0A495XY53</accession>
<dbReference type="RefSeq" id="WP_147431584.1">
    <property type="nucleotide sequence ID" value="NZ_RBXT01000001.1"/>
</dbReference>
<dbReference type="EMBL" id="RBXT01000001">
    <property type="protein sequence ID" value="RKT79217.1"/>
    <property type="molecule type" value="Genomic_DNA"/>
</dbReference>
<name>A0A495XY53_9MICO</name>
<organism evidence="1 2">
    <name type="scientific">Terracoccus luteus</name>
    <dbReference type="NCBI Taxonomy" id="53356"/>
    <lineage>
        <taxon>Bacteria</taxon>
        <taxon>Bacillati</taxon>
        <taxon>Actinomycetota</taxon>
        <taxon>Actinomycetes</taxon>
        <taxon>Micrococcales</taxon>
        <taxon>Intrasporangiaceae</taxon>
        <taxon>Terracoccus</taxon>
    </lineage>
</organism>
<proteinExistence type="predicted"/>
<dbReference type="AlphaFoldDB" id="A0A495XY53"/>
<keyword evidence="2" id="KW-1185">Reference proteome</keyword>
<gene>
    <name evidence="1" type="ORF">DFJ68_2681</name>
</gene>